<keyword evidence="4" id="KW-1185">Reference proteome</keyword>
<evidence type="ECO:0000313" key="4">
    <source>
        <dbReference type="Proteomes" id="UP001589775"/>
    </source>
</evidence>
<keyword evidence="1 3" id="KW-0238">DNA-binding</keyword>
<dbReference type="InterPro" id="IPR037914">
    <property type="entry name" value="SpoVT-AbrB_sf"/>
</dbReference>
<dbReference type="InterPro" id="IPR007159">
    <property type="entry name" value="SpoVT-AbrB_dom"/>
</dbReference>
<accession>A0ABV6EQP0</accession>
<organism evidence="3 4">
    <name type="scientific">Rhodopseudomonas telluris</name>
    <dbReference type="NCBI Taxonomy" id="644215"/>
    <lineage>
        <taxon>Bacteria</taxon>
        <taxon>Pseudomonadati</taxon>
        <taxon>Pseudomonadota</taxon>
        <taxon>Alphaproteobacteria</taxon>
        <taxon>Hyphomicrobiales</taxon>
        <taxon>Nitrobacteraceae</taxon>
        <taxon>Rhodopseudomonas</taxon>
    </lineage>
</organism>
<name>A0ABV6EQP0_9BRAD</name>
<dbReference type="Gene3D" id="2.10.260.10">
    <property type="match status" value="1"/>
</dbReference>
<dbReference type="EMBL" id="JBHLWM010000003">
    <property type="protein sequence ID" value="MFC0240492.1"/>
    <property type="molecule type" value="Genomic_DNA"/>
</dbReference>
<protein>
    <submittedName>
        <fullName evidence="3">AbrB/MazE/SpoVT family DNA-binding domain-containing protein</fullName>
    </submittedName>
</protein>
<feature type="domain" description="SpoVT-AbrB" evidence="2">
    <location>
        <begin position="1"/>
        <end position="46"/>
    </location>
</feature>
<proteinExistence type="predicted"/>
<reference evidence="3 4" key="1">
    <citation type="submission" date="2024-09" db="EMBL/GenBank/DDBJ databases">
        <authorList>
            <person name="Sun Q."/>
            <person name="Mori K."/>
        </authorList>
    </citation>
    <scope>NUCLEOTIDE SEQUENCE [LARGE SCALE GENOMIC DNA]</scope>
    <source>
        <strain evidence="3 4">KCTC 23279</strain>
    </source>
</reference>
<sequence>MASKVASDGRVTIPKDILETLGVAPGGEVDFRLAPDGAVLVEKVEPKGLPRDWQKVRGSADAGLSSDELMQLLRDDD</sequence>
<dbReference type="Proteomes" id="UP001589775">
    <property type="component" value="Unassembled WGS sequence"/>
</dbReference>
<dbReference type="Pfam" id="PF04014">
    <property type="entry name" value="MazE_antitoxin"/>
    <property type="match status" value="1"/>
</dbReference>
<dbReference type="SUPFAM" id="SSF89447">
    <property type="entry name" value="AbrB/MazE/MraZ-like"/>
    <property type="match status" value="1"/>
</dbReference>
<dbReference type="GO" id="GO:0003677">
    <property type="term" value="F:DNA binding"/>
    <property type="evidence" value="ECO:0007669"/>
    <property type="project" value="UniProtKB-KW"/>
</dbReference>
<dbReference type="SMART" id="SM00966">
    <property type="entry name" value="SpoVT_AbrB"/>
    <property type="match status" value="1"/>
</dbReference>
<evidence type="ECO:0000256" key="1">
    <source>
        <dbReference type="PROSITE-ProRule" id="PRU01076"/>
    </source>
</evidence>
<dbReference type="RefSeq" id="WP_378386426.1">
    <property type="nucleotide sequence ID" value="NZ_JBHLWM010000003.1"/>
</dbReference>
<comment type="caution">
    <text evidence="3">The sequence shown here is derived from an EMBL/GenBank/DDBJ whole genome shotgun (WGS) entry which is preliminary data.</text>
</comment>
<gene>
    <name evidence="3" type="ORF">ACFFJ6_08445</name>
</gene>
<dbReference type="PROSITE" id="PS51740">
    <property type="entry name" value="SPOVT_ABRB"/>
    <property type="match status" value="1"/>
</dbReference>
<evidence type="ECO:0000259" key="2">
    <source>
        <dbReference type="PROSITE" id="PS51740"/>
    </source>
</evidence>
<evidence type="ECO:0000313" key="3">
    <source>
        <dbReference type="EMBL" id="MFC0240492.1"/>
    </source>
</evidence>
<dbReference type="NCBIfam" id="TIGR01439">
    <property type="entry name" value="lp_hng_hel_AbrB"/>
    <property type="match status" value="1"/>
</dbReference>